<reference evidence="1" key="1">
    <citation type="submission" date="2019-08" db="EMBL/GenBank/DDBJ databases">
        <authorList>
            <person name="Kucharzyk K."/>
            <person name="Murdoch R.W."/>
            <person name="Higgins S."/>
            <person name="Loffler F."/>
        </authorList>
    </citation>
    <scope>NUCLEOTIDE SEQUENCE</scope>
</reference>
<dbReference type="EMBL" id="VSSQ01003998">
    <property type="protein sequence ID" value="MPM23293.1"/>
    <property type="molecule type" value="Genomic_DNA"/>
</dbReference>
<protein>
    <submittedName>
        <fullName evidence="1">Uncharacterized protein</fullName>
    </submittedName>
</protein>
<accession>A0A644Y9P8</accession>
<sequence>MNRTESVGDVQLRHGSHLFGKGGVVFSLARFKPGVFQKHDLAGLQRRGLGLGVGAHGVGGKDHGSA</sequence>
<name>A0A644Y9P8_9ZZZZ</name>
<proteinExistence type="predicted"/>
<comment type="caution">
    <text evidence="1">The sequence shown here is derived from an EMBL/GenBank/DDBJ whole genome shotgun (WGS) entry which is preliminary data.</text>
</comment>
<dbReference type="AlphaFoldDB" id="A0A644Y9P8"/>
<evidence type="ECO:0000313" key="1">
    <source>
        <dbReference type="EMBL" id="MPM23293.1"/>
    </source>
</evidence>
<gene>
    <name evidence="1" type="ORF">SDC9_69764</name>
</gene>
<organism evidence="1">
    <name type="scientific">bioreactor metagenome</name>
    <dbReference type="NCBI Taxonomy" id="1076179"/>
    <lineage>
        <taxon>unclassified sequences</taxon>
        <taxon>metagenomes</taxon>
        <taxon>ecological metagenomes</taxon>
    </lineage>
</organism>